<gene>
    <name evidence="2" type="ordered locus">Oter_2996</name>
</gene>
<protein>
    <submittedName>
        <fullName evidence="2">Uncharacterized protein</fullName>
    </submittedName>
</protein>
<proteinExistence type="predicted"/>
<dbReference type="KEGG" id="ote:Oter_2996"/>
<accession>B1ZYV4</accession>
<reference evidence="2 3" key="1">
    <citation type="journal article" date="2011" name="J. Bacteriol.">
        <title>Genome sequence of the verrucomicrobium Opitutus terrae PB90-1, an abundant inhabitant of rice paddy soil ecosystems.</title>
        <authorList>
            <person name="van Passel M.W."/>
            <person name="Kant R."/>
            <person name="Palva A."/>
            <person name="Copeland A."/>
            <person name="Lucas S."/>
            <person name="Lapidus A."/>
            <person name="Glavina del Rio T."/>
            <person name="Pitluck S."/>
            <person name="Goltsman E."/>
            <person name="Clum A."/>
            <person name="Sun H."/>
            <person name="Schmutz J."/>
            <person name="Larimer F.W."/>
            <person name="Land M.L."/>
            <person name="Hauser L."/>
            <person name="Kyrpides N."/>
            <person name="Mikhailova N."/>
            <person name="Richardson P.P."/>
            <person name="Janssen P.H."/>
            <person name="de Vos W.M."/>
            <person name="Smidt H."/>
        </authorList>
    </citation>
    <scope>NUCLEOTIDE SEQUENCE [LARGE SCALE GENOMIC DNA]</scope>
    <source>
        <strain evidence="3">DSM 11246 / JCM 15787 / PB90-1</strain>
    </source>
</reference>
<name>B1ZYV4_OPITP</name>
<keyword evidence="3" id="KW-1185">Reference proteome</keyword>
<feature type="compositionally biased region" description="Basic and acidic residues" evidence="1">
    <location>
        <begin position="9"/>
        <end position="41"/>
    </location>
</feature>
<organism evidence="2 3">
    <name type="scientific">Opitutus terrae (strain DSM 11246 / JCM 15787 / PB90-1)</name>
    <dbReference type="NCBI Taxonomy" id="452637"/>
    <lineage>
        <taxon>Bacteria</taxon>
        <taxon>Pseudomonadati</taxon>
        <taxon>Verrucomicrobiota</taxon>
        <taxon>Opitutia</taxon>
        <taxon>Opitutales</taxon>
        <taxon>Opitutaceae</taxon>
        <taxon>Opitutus</taxon>
    </lineage>
</organism>
<dbReference type="EMBL" id="CP001032">
    <property type="protein sequence ID" value="ACB76277.1"/>
    <property type="molecule type" value="Genomic_DNA"/>
</dbReference>
<evidence type="ECO:0000256" key="1">
    <source>
        <dbReference type="SAM" id="MobiDB-lite"/>
    </source>
</evidence>
<dbReference type="AlphaFoldDB" id="B1ZYV4"/>
<feature type="region of interest" description="Disordered" evidence="1">
    <location>
        <begin position="1"/>
        <end position="41"/>
    </location>
</feature>
<evidence type="ECO:0000313" key="3">
    <source>
        <dbReference type="Proteomes" id="UP000007013"/>
    </source>
</evidence>
<evidence type="ECO:0000313" key="2">
    <source>
        <dbReference type="EMBL" id="ACB76277.1"/>
    </source>
</evidence>
<sequence length="41" mass="4755">MRNPAPARCKRDLPIRRDASEQSERGHLRPARKEVEMAQVV</sequence>
<dbReference type="HOGENOM" id="CLU_3273620_0_0_0"/>
<dbReference type="Proteomes" id="UP000007013">
    <property type="component" value="Chromosome"/>
</dbReference>